<name>A0ABC9W5I6_GRUJA</name>
<evidence type="ECO:0000313" key="2">
    <source>
        <dbReference type="EMBL" id="GAB0180272.1"/>
    </source>
</evidence>
<dbReference type="EMBL" id="BAAFJT010000001">
    <property type="protein sequence ID" value="GAB0180272.1"/>
    <property type="molecule type" value="Genomic_DNA"/>
</dbReference>
<feature type="region of interest" description="Disordered" evidence="1">
    <location>
        <begin position="1"/>
        <end position="33"/>
    </location>
</feature>
<sequence>MEDDGGADIHLQPMEDPTPEQVEAPEGGCDPMGSPGWSRLLAGPVALRREEPMPEQGGCKRLPKGLDKISVLALQIRVQPHLISSSWASNMYFPPSITVLNPASFGFFLASREFLMARHELNPCAKEVISGTLYQAIEDGREMQKLTVLGLTPHLEVGQVGHRNVAAGMTSVGESPHQLMYKTVSVLLYCSGIWDIVSIMFL</sequence>
<keyword evidence="3" id="KW-1185">Reference proteome</keyword>
<dbReference type="AlphaFoldDB" id="A0ABC9W5I6"/>
<protein>
    <submittedName>
        <fullName evidence="2">AN1-type zinc finger protein 5-like</fullName>
    </submittedName>
</protein>
<evidence type="ECO:0000256" key="1">
    <source>
        <dbReference type="SAM" id="MobiDB-lite"/>
    </source>
</evidence>
<organism evidence="2 3">
    <name type="scientific">Grus japonensis</name>
    <name type="common">Japanese crane</name>
    <name type="synonym">Red-crowned crane</name>
    <dbReference type="NCBI Taxonomy" id="30415"/>
    <lineage>
        <taxon>Eukaryota</taxon>
        <taxon>Metazoa</taxon>
        <taxon>Chordata</taxon>
        <taxon>Craniata</taxon>
        <taxon>Vertebrata</taxon>
        <taxon>Euteleostomi</taxon>
        <taxon>Archelosauria</taxon>
        <taxon>Archosauria</taxon>
        <taxon>Dinosauria</taxon>
        <taxon>Saurischia</taxon>
        <taxon>Theropoda</taxon>
        <taxon>Coelurosauria</taxon>
        <taxon>Aves</taxon>
        <taxon>Neognathae</taxon>
        <taxon>Neoaves</taxon>
        <taxon>Gruiformes</taxon>
        <taxon>Gruidae</taxon>
        <taxon>Grus</taxon>
    </lineage>
</organism>
<comment type="caution">
    <text evidence="2">The sequence shown here is derived from an EMBL/GenBank/DDBJ whole genome shotgun (WGS) entry which is preliminary data.</text>
</comment>
<proteinExistence type="predicted"/>
<dbReference type="Proteomes" id="UP001623348">
    <property type="component" value="Unassembled WGS sequence"/>
</dbReference>
<reference evidence="2 3" key="1">
    <citation type="submission" date="2024-06" db="EMBL/GenBank/DDBJ databases">
        <title>The draft genome of Grus japonensis, version 3.</title>
        <authorList>
            <person name="Nabeshima K."/>
            <person name="Suzuki S."/>
            <person name="Onuma M."/>
        </authorList>
    </citation>
    <scope>NUCLEOTIDE SEQUENCE [LARGE SCALE GENOMIC DNA]</scope>
    <source>
        <strain evidence="2 3">451A</strain>
    </source>
</reference>
<accession>A0ABC9W5I6</accession>
<gene>
    <name evidence="2" type="ORF">GRJ2_000492500</name>
</gene>
<evidence type="ECO:0000313" key="3">
    <source>
        <dbReference type="Proteomes" id="UP001623348"/>
    </source>
</evidence>